<reference evidence="1" key="1">
    <citation type="submission" date="2013-12" db="EMBL/GenBank/DDBJ databases">
        <authorList>
            <person name="Omoto C.K."/>
            <person name="Sibley D."/>
            <person name="Venepally P."/>
            <person name="Hadjithomas M."/>
            <person name="Karamycheva S."/>
            <person name="Brunk B."/>
            <person name="Roos D."/>
            <person name="Caler E."/>
            <person name="Lorenzi H."/>
        </authorList>
    </citation>
    <scope>NUCLEOTIDE SEQUENCE</scope>
</reference>
<dbReference type="AlphaFoldDB" id="A0A023B6D4"/>
<comment type="caution">
    <text evidence="1">The sequence shown here is derived from an EMBL/GenBank/DDBJ whole genome shotgun (WGS) entry which is preliminary data.</text>
</comment>
<protein>
    <submittedName>
        <fullName evidence="1">Uncharacterized protein</fullName>
    </submittedName>
</protein>
<name>A0A023B6D4_GRENI</name>
<accession>A0A023B6D4</accession>
<evidence type="ECO:0000313" key="2">
    <source>
        <dbReference type="Proteomes" id="UP000019763"/>
    </source>
</evidence>
<dbReference type="RefSeq" id="XP_011134076.1">
    <property type="nucleotide sequence ID" value="XM_011135774.1"/>
</dbReference>
<proteinExistence type="predicted"/>
<evidence type="ECO:0000313" key="1">
    <source>
        <dbReference type="EMBL" id="EZG65538.1"/>
    </source>
</evidence>
<organism evidence="1 2">
    <name type="scientific">Gregarina niphandrodes</name>
    <name type="common">Septate eugregarine</name>
    <dbReference type="NCBI Taxonomy" id="110365"/>
    <lineage>
        <taxon>Eukaryota</taxon>
        <taxon>Sar</taxon>
        <taxon>Alveolata</taxon>
        <taxon>Apicomplexa</taxon>
        <taxon>Conoidasida</taxon>
        <taxon>Gregarinasina</taxon>
        <taxon>Eugregarinorida</taxon>
        <taxon>Gregarinidae</taxon>
        <taxon>Gregarina</taxon>
    </lineage>
</organism>
<sequence>MSFWIAEEQLDAPRLVICSRDRSFACEKCQEEYGVNVHNLEARFWYTPKVDSCSKRATQRDDEQIDGENLFESFLAFVLEVISDRWGGEIANEVVENTESLASIFIAIPARVGSQNIKRLLQAKVIKKANDSYTKGKTGGLDKRALGITESYETFEIVTDNDFQDIFNMLDVLQTMRKNIIFFYDTVIKPTICYQHNGAFHRHLHNLKKRFIRKVTSSREDAEIDLSKSPTVRSIRYVEEDEDDIPEEVISNLSEGAYGCSFRQWYHRLYGRGFCHVVKQSIISSRLFNKRYLKQELRDLRSSIISSINGAFNDISL</sequence>
<dbReference type="Proteomes" id="UP000019763">
    <property type="component" value="Unassembled WGS sequence"/>
</dbReference>
<dbReference type="GeneID" id="22912998"/>
<keyword evidence="2" id="KW-1185">Reference proteome</keyword>
<dbReference type="EMBL" id="AFNH02000621">
    <property type="protein sequence ID" value="EZG65538.1"/>
    <property type="molecule type" value="Genomic_DNA"/>
</dbReference>
<gene>
    <name evidence="1" type="ORF">GNI_082910</name>
</gene>
<dbReference type="VEuPathDB" id="CryptoDB:GNI_082910"/>